<dbReference type="InterPro" id="IPR038309">
    <property type="entry name" value="Rsd/AlgQ_sf"/>
</dbReference>
<dbReference type="EMBL" id="UASO01000004">
    <property type="protein sequence ID" value="SQC21353.1"/>
    <property type="molecule type" value="Genomic_DNA"/>
</dbReference>
<evidence type="ECO:0000256" key="2">
    <source>
        <dbReference type="ARBA" id="ARBA00023163"/>
    </source>
</evidence>
<gene>
    <name evidence="4" type="primary">rsd_2</name>
    <name evidence="4" type="ORF">NCTC9645_02190</name>
</gene>
<name>A0A2X3D8Z0_KLEPN</name>
<keyword evidence="1 3" id="KW-0805">Transcription regulation</keyword>
<evidence type="ECO:0000313" key="4">
    <source>
        <dbReference type="EMBL" id="SQC21353.1"/>
    </source>
</evidence>
<dbReference type="InterPro" id="IPR007448">
    <property type="entry name" value="Sigma70_reg_Rsd_AlgQ"/>
</dbReference>
<reference evidence="4 5" key="1">
    <citation type="submission" date="2018-06" db="EMBL/GenBank/DDBJ databases">
        <authorList>
            <consortium name="Pathogen Informatics"/>
            <person name="Doyle S."/>
        </authorList>
    </citation>
    <scope>NUCLEOTIDE SEQUENCE [LARGE SCALE GENOMIC DNA]</scope>
    <source>
        <strain evidence="4 5">NCTC9645</strain>
    </source>
</reference>
<sequence>MLNQLENLTERVGGSNELVDRWLQVRKHLLVAYYNLVGLKPGKSRLCG</sequence>
<proteinExistence type="inferred from homology"/>
<dbReference type="Proteomes" id="UP000250675">
    <property type="component" value="Unassembled WGS sequence"/>
</dbReference>
<protein>
    <submittedName>
        <fullName evidence="4">Regulator of sigma D</fullName>
    </submittedName>
</protein>
<dbReference type="GO" id="GO:0006355">
    <property type="term" value="P:regulation of DNA-templated transcription"/>
    <property type="evidence" value="ECO:0007669"/>
    <property type="project" value="InterPro"/>
</dbReference>
<dbReference type="Pfam" id="PF04353">
    <property type="entry name" value="Rsd_AlgQ"/>
    <property type="match status" value="1"/>
</dbReference>
<dbReference type="AlphaFoldDB" id="A0A2X3D8Z0"/>
<organism evidence="4 5">
    <name type="scientific">Klebsiella pneumoniae</name>
    <dbReference type="NCBI Taxonomy" id="573"/>
    <lineage>
        <taxon>Bacteria</taxon>
        <taxon>Pseudomonadati</taxon>
        <taxon>Pseudomonadota</taxon>
        <taxon>Gammaproteobacteria</taxon>
        <taxon>Enterobacterales</taxon>
        <taxon>Enterobacteriaceae</taxon>
        <taxon>Klebsiella/Raoultella group</taxon>
        <taxon>Klebsiella</taxon>
        <taxon>Klebsiella pneumoniae complex</taxon>
    </lineage>
</organism>
<accession>A0A2X3D8Z0</accession>
<evidence type="ECO:0000256" key="3">
    <source>
        <dbReference type="RuleBase" id="RU004409"/>
    </source>
</evidence>
<dbReference type="Gene3D" id="1.20.120.1370">
    <property type="entry name" value="Regulator of RNA polymerase sigma(70) subunit, domain 4"/>
    <property type="match status" value="1"/>
</dbReference>
<comment type="similarity">
    <text evidence="3">Belongs to the Rsd/AlgQ family.</text>
</comment>
<keyword evidence="2 3" id="KW-0804">Transcription</keyword>
<evidence type="ECO:0000313" key="5">
    <source>
        <dbReference type="Proteomes" id="UP000250675"/>
    </source>
</evidence>
<evidence type="ECO:0000256" key="1">
    <source>
        <dbReference type="ARBA" id="ARBA00023015"/>
    </source>
</evidence>